<reference evidence="4 5" key="1">
    <citation type="submission" date="2019-09" db="EMBL/GenBank/DDBJ databases">
        <authorList>
            <person name="Mazhar S."/>
            <person name="Altermann E."/>
            <person name="Hill C."/>
            <person name="Mcauliffe O."/>
        </authorList>
    </citation>
    <scope>NUCLEOTIDE SEQUENCE [LARGE SCALE GENOMIC DNA]</scope>
    <source>
        <strain evidence="4 5">ATCC 51831</strain>
    </source>
</reference>
<organism evidence="4 5">
    <name type="scientific">Macrococcus equipercicus</name>
    <dbReference type="NCBI Taxonomy" id="69967"/>
    <lineage>
        <taxon>Bacteria</taxon>
        <taxon>Bacillati</taxon>
        <taxon>Bacillota</taxon>
        <taxon>Bacilli</taxon>
        <taxon>Bacillales</taxon>
        <taxon>Staphylococcaceae</taxon>
        <taxon>Macrococcus</taxon>
    </lineage>
</organism>
<dbReference type="InterPro" id="IPR001584">
    <property type="entry name" value="Integrase_cat-core"/>
</dbReference>
<sequence>MTYTCLTTDELAFIESYYHQNLPVSEICRRIKRSRQTVYNVINAFKKGVSALEFYQNYKKRKSLCGRHKIVLPNRQISYIRERIADGWTPDTIIGRNEEPISCSVKTLYRMFREDILPVQSLPMKGKRKPNGHHEKRGRQTFKRHISERTVEFPDFDREFGHLEGDTIVGRRHGSAVITLVERVSKMIITLRLEGRKASDIEKALNSMFSALPYRLFKSITFDCGKKFSSWKSISNQHDISIFFADPGTLSQRGLNEHSNGMLRRNGLDKDMDFNTVTDDYIIQVAHSLNNRPRKSLGYRTPLEVFMSFIEDEKLSSLF</sequence>
<dbReference type="PANTHER" id="PTHR10948">
    <property type="entry name" value="TRANSPOSASE"/>
    <property type="match status" value="1"/>
</dbReference>
<dbReference type="InterPro" id="IPR007394">
    <property type="entry name" value="UPF0122"/>
</dbReference>
<evidence type="ECO:0000313" key="5">
    <source>
        <dbReference type="Proteomes" id="UP000295735"/>
    </source>
</evidence>
<gene>
    <name evidence="4" type="ORF">ERX35_005540</name>
</gene>
<name>A0ABQ6R8T1_9STAP</name>
<evidence type="ECO:0000259" key="3">
    <source>
        <dbReference type="PROSITE" id="PS50994"/>
    </source>
</evidence>
<dbReference type="SUPFAM" id="SSF53098">
    <property type="entry name" value="Ribonuclease H-like"/>
    <property type="match status" value="1"/>
</dbReference>
<comment type="similarity">
    <text evidence="1">Belongs to the UPF0122 family.</text>
</comment>
<dbReference type="PROSITE" id="PS50994">
    <property type="entry name" value="INTEGRASE"/>
    <property type="match status" value="1"/>
</dbReference>
<feature type="domain" description="Integrase catalytic" evidence="3">
    <location>
        <begin position="150"/>
        <end position="310"/>
    </location>
</feature>
<dbReference type="InterPro" id="IPR013324">
    <property type="entry name" value="RNA_pol_sigma_r3/r4-like"/>
</dbReference>
<dbReference type="InterPro" id="IPR012337">
    <property type="entry name" value="RNaseH-like_sf"/>
</dbReference>
<dbReference type="Pfam" id="PF04297">
    <property type="entry name" value="UPF0122"/>
    <property type="match status" value="1"/>
</dbReference>
<accession>A0ABQ6R8T1</accession>
<keyword evidence="5" id="KW-1185">Reference proteome</keyword>
<dbReference type="Gene3D" id="3.30.420.10">
    <property type="entry name" value="Ribonuclease H-like superfamily/Ribonuclease H"/>
    <property type="match status" value="1"/>
</dbReference>
<dbReference type="InterPro" id="IPR036388">
    <property type="entry name" value="WH-like_DNA-bd_sf"/>
</dbReference>
<dbReference type="InterPro" id="IPR053392">
    <property type="entry name" value="Transposase_IS30-like"/>
</dbReference>
<dbReference type="SUPFAM" id="SSF88659">
    <property type="entry name" value="Sigma3 and sigma4 domains of RNA polymerase sigma factors"/>
    <property type="match status" value="1"/>
</dbReference>
<proteinExistence type="inferred from homology"/>
<evidence type="ECO:0000256" key="1">
    <source>
        <dbReference type="ARBA" id="ARBA00008720"/>
    </source>
</evidence>
<evidence type="ECO:0000313" key="4">
    <source>
        <dbReference type="EMBL" id="KAA1039541.1"/>
    </source>
</evidence>
<dbReference type="PANTHER" id="PTHR10948:SF23">
    <property type="entry name" value="TRANSPOSASE INSI FOR INSERTION SEQUENCE ELEMENT IS30A-RELATED"/>
    <property type="match status" value="1"/>
</dbReference>
<dbReference type="Gene3D" id="1.10.10.10">
    <property type="entry name" value="Winged helix-like DNA-binding domain superfamily/Winged helix DNA-binding domain"/>
    <property type="match status" value="1"/>
</dbReference>
<dbReference type="NCBIfam" id="NF033563">
    <property type="entry name" value="transpos_IS30"/>
    <property type="match status" value="1"/>
</dbReference>
<dbReference type="InterPro" id="IPR051917">
    <property type="entry name" value="Transposase-Integrase"/>
</dbReference>
<protein>
    <submittedName>
        <fullName evidence="4">IS30 family transposase</fullName>
    </submittedName>
</protein>
<dbReference type="Pfam" id="PF00665">
    <property type="entry name" value="rve"/>
    <property type="match status" value="1"/>
</dbReference>
<comment type="function">
    <text evidence="2">Might take part in the signal recognition particle (SRP) pathway. This is inferred from the conservation of its genetic proximity to ftsY/ffh. May be a regulatory protein.</text>
</comment>
<evidence type="ECO:0000256" key="2">
    <source>
        <dbReference type="ARBA" id="ARBA00024764"/>
    </source>
</evidence>
<dbReference type="Proteomes" id="UP000295735">
    <property type="component" value="Unassembled WGS sequence"/>
</dbReference>
<dbReference type="InterPro" id="IPR036397">
    <property type="entry name" value="RNaseH_sf"/>
</dbReference>
<dbReference type="EMBL" id="SCWC02000003">
    <property type="protein sequence ID" value="KAA1039541.1"/>
    <property type="molecule type" value="Genomic_DNA"/>
</dbReference>
<comment type="caution">
    <text evidence="4">The sequence shown here is derived from an EMBL/GenBank/DDBJ whole genome shotgun (WGS) entry which is preliminary data.</text>
</comment>